<sequence length="134" mass="15418">MLYDSMQNGIYADVRKQTRSSITALFYMKTLYVRKFELEEGEGVQGGFSSSVFREGICFFPFPRDKNPIEEAIEGLKFQSSARQGFIPERMEAPQMMLGRHAVRGNADPRFRGEEGVERKQRITISGVRLARER</sequence>
<proteinExistence type="predicted"/>
<dbReference type="Proteomes" id="UP000887013">
    <property type="component" value="Unassembled WGS sequence"/>
</dbReference>
<dbReference type="AlphaFoldDB" id="A0A8X6Q3B8"/>
<comment type="caution">
    <text evidence="1">The sequence shown here is derived from an EMBL/GenBank/DDBJ whole genome shotgun (WGS) entry which is preliminary data.</text>
</comment>
<gene>
    <name evidence="1" type="ORF">NPIL_437281</name>
</gene>
<organism evidence="1 2">
    <name type="scientific">Nephila pilipes</name>
    <name type="common">Giant wood spider</name>
    <name type="synonym">Nephila maculata</name>
    <dbReference type="NCBI Taxonomy" id="299642"/>
    <lineage>
        <taxon>Eukaryota</taxon>
        <taxon>Metazoa</taxon>
        <taxon>Ecdysozoa</taxon>
        <taxon>Arthropoda</taxon>
        <taxon>Chelicerata</taxon>
        <taxon>Arachnida</taxon>
        <taxon>Araneae</taxon>
        <taxon>Araneomorphae</taxon>
        <taxon>Entelegynae</taxon>
        <taxon>Araneoidea</taxon>
        <taxon>Nephilidae</taxon>
        <taxon>Nephila</taxon>
    </lineage>
</organism>
<name>A0A8X6Q3B8_NEPPI</name>
<keyword evidence="2" id="KW-1185">Reference proteome</keyword>
<protein>
    <submittedName>
        <fullName evidence="1">Uncharacterized protein</fullName>
    </submittedName>
</protein>
<dbReference type="EMBL" id="BMAW01027715">
    <property type="protein sequence ID" value="GFU03524.1"/>
    <property type="molecule type" value="Genomic_DNA"/>
</dbReference>
<reference evidence="1" key="1">
    <citation type="submission" date="2020-08" db="EMBL/GenBank/DDBJ databases">
        <title>Multicomponent nature underlies the extraordinary mechanical properties of spider dragline silk.</title>
        <authorList>
            <person name="Kono N."/>
            <person name="Nakamura H."/>
            <person name="Mori M."/>
            <person name="Yoshida Y."/>
            <person name="Ohtoshi R."/>
            <person name="Malay A.D."/>
            <person name="Moran D.A.P."/>
            <person name="Tomita M."/>
            <person name="Numata K."/>
            <person name="Arakawa K."/>
        </authorList>
    </citation>
    <scope>NUCLEOTIDE SEQUENCE</scope>
</reference>
<accession>A0A8X6Q3B8</accession>
<evidence type="ECO:0000313" key="1">
    <source>
        <dbReference type="EMBL" id="GFU03524.1"/>
    </source>
</evidence>
<evidence type="ECO:0000313" key="2">
    <source>
        <dbReference type="Proteomes" id="UP000887013"/>
    </source>
</evidence>
<dbReference type="OrthoDB" id="10298233at2759"/>